<dbReference type="Gene3D" id="3.90.1150.10">
    <property type="entry name" value="Aspartate Aminotransferase, domain 1"/>
    <property type="match status" value="1"/>
</dbReference>
<evidence type="ECO:0000256" key="2">
    <source>
        <dbReference type="ARBA" id="ARBA00011738"/>
    </source>
</evidence>
<dbReference type="InterPro" id="IPR005861">
    <property type="entry name" value="HisP_aminotrans"/>
</dbReference>
<comment type="similarity">
    <text evidence="6">Belongs to the class-II pyridoxal-phosphate-dependent aminotransferase family.</text>
</comment>
<evidence type="ECO:0000256" key="4">
    <source>
        <dbReference type="ARBA" id="ARBA00022679"/>
    </source>
</evidence>
<feature type="domain" description="Aminotransferase class I/classII large" evidence="7">
    <location>
        <begin position="59"/>
        <end position="379"/>
    </location>
</feature>
<accession>A0A0W8IFA5</accession>
<dbReference type="PANTHER" id="PTHR43643">
    <property type="entry name" value="HISTIDINOL-PHOSPHATE AMINOTRANSFERASE 2"/>
    <property type="match status" value="1"/>
</dbReference>
<dbReference type="InterPro" id="IPR015424">
    <property type="entry name" value="PyrdxlP-dep_Trfase"/>
</dbReference>
<evidence type="ECO:0000256" key="3">
    <source>
        <dbReference type="ARBA" id="ARBA00022576"/>
    </source>
</evidence>
<dbReference type="NCBIfam" id="NF002878">
    <property type="entry name" value="PRK03321.1"/>
    <property type="match status" value="1"/>
</dbReference>
<dbReference type="PANTHER" id="PTHR43643:SF3">
    <property type="entry name" value="HISTIDINOL-PHOSPHATE AMINOTRANSFERASE"/>
    <property type="match status" value="1"/>
</dbReference>
<dbReference type="HAMAP" id="MF_01513">
    <property type="entry name" value="Phe_aminotrans_2"/>
    <property type="match status" value="1"/>
</dbReference>
<dbReference type="Pfam" id="PF00155">
    <property type="entry name" value="Aminotran_1_2"/>
    <property type="match status" value="1"/>
</dbReference>
<dbReference type="InterPro" id="IPR015421">
    <property type="entry name" value="PyrdxlP-dep_Trfase_major"/>
</dbReference>
<dbReference type="SUPFAM" id="SSF53383">
    <property type="entry name" value="PLP-dependent transferases"/>
    <property type="match status" value="1"/>
</dbReference>
<dbReference type="HAMAP" id="MF_01023">
    <property type="entry name" value="HisC_aminotrans_2"/>
    <property type="match status" value="1"/>
</dbReference>
<sequence length="389" mass="41648">MTKAAAARARAFKIIASRILTMTMFSRAGSITPRESVSLLPAYAAGKPPRAAEGLTPYKLSSNENPLGPVPAVTQAMAAVDTLHRYPHPNAENLRAGLAEVLEVPVEDIVAGTGSLGALTQIINAFAGSNSDGSQDEVIYAWRSFEAYPIVVRTAGAKDVAVPVAEDGRHDLEAMLAAITAQTKVLLLCTPNNPTGPALRHSEVEAFLAKVPGDVVVVIDEAYQEFVRTEDPLDALALYRRHPNVAVLRTFSKAHGLAALRVGYSIAGPEITRHLRVVAAPFGVSTLAEVAALASLEHLDQVMERVDSLVAERDRVAAALAEAGWTIPEAQGNFVWLPLRERTAEFTEAAGLQALAVRGFPGEGVRVTIGEVEANDRFIELCRTYRFEA</sequence>
<dbReference type="InterPro" id="IPR050106">
    <property type="entry name" value="HistidinolP_aminotransfase"/>
</dbReference>
<dbReference type="AlphaFoldDB" id="A0A0W8IFA5"/>
<name>A0A0W8IFA5_9MICC</name>
<keyword evidence="3 6" id="KW-0032">Aminotransferase</keyword>
<keyword evidence="4 6" id="KW-0808">Transferase</keyword>
<keyword evidence="5 6" id="KW-0663">Pyridoxal phosphate</keyword>
<comment type="subunit">
    <text evidence="2 6">Homodimer.</text>
</comment>
<evidence type="ECO:0000256" key="1">
    <source>
        <dbReference type="ARBA" id="ARBA00001933"/>
    </source>
</evidence>
<protein>
    <recommendedName>
        <fullName evidence="6">Aromatic amino acid aminotransferase</fullName>
        <shortName evidence="6">ArAT</shortName>
        <ecNumber evidence="6">2.6.1.57</ecNumber>
    </recommendedName>
</protein>
<evidence type="ECO:0000313" key="8">
    <source>
        <dbReference type="EMBL" id="KUG58570.1"/>
    </source>
</evidence>
<comment type="catalytic activity">
    <reaction evidence="6">
        <text>an aromatic L-alpha-amino acid + 2-oxoglutarate = an aromatic oxo-acid + L-glutamate</text>
        <dbReference type="Rhea" id="RHEA:17533"/>
        <dbReference type="ChEBI" id="CHEBI:16810"/>
        <dbReference type="ChEBI" id="CHEBI:29985"/>
        <dbReference type="ChEBI" id="CHEBI:73309"/>
        <dbReference type="ChEBI" id="CHEBI:84824"/>
        <dbReference type="EC" id="2.6.1.57"/>
    </reaction>
</comment>
<proteinExistence type="inferred from homology"/>
<dbReference type="Proteomes" id="UP000054023">
    <property type="component" value="Unassembled WGS sequence"/>
</dbReference>
<dbReference type="STRING" id="317018.AVL63_00335"/>
<reference evidence="9" key="1">
    <citation type="submission" date="2015-12" db="EMBL/GenBank/DDBJ databases">
        <authorList>
            <person name="Nair G.R."/>
            <person name="Kaur G."/>
            <person name="Mayilraj S."/>
        </authorList>
    </citation>
    <scope>NUCLEOTIDE SEQUENCE [LARGE SCALE GENOMIC DNA]</scope>
    <source>
        <strain evidence="9">CD08_7</strain>
    </source>
</reference>
<dbReference type="GO" id="GO:0008793">
    <property type="term" value="F:aromatic-amino-acid transaminase activity"/>
    <property type="evidence" value="ECO:0007669"/>
    <property type="project" value="UniProtKB-UniRule"/>
</dbReference>
<dbReference type="GO" id="GO:0000105">
    <property type="term" value="P:L-histidine biosynthetic process"/>
    <property type="evidence" value="ECO:0007669"/>
    <property type="project" value="InterPro"/>
</dbReference>
<dbReference type="EC" id="2.6.1.57" evidence="6"/>
<evidence type="ECO:0000256" key="5">
    <source>
        <dbReference type="ARBA" id="ARBA00022898"/>
    </source>
</evidence>
<feature type="modified residue" description="N6-(pyridoxal phosphate)lysine" evidence="6">
    <location>
        <position position="253"/>
    </location>
</feature>
<dbReference type="InterPro" id="IPR004839">
    <property type="entry name" value="Aminotransferase_I/II_large"/>
</dbReference>
<comment type="cofactor">
    <cofactor evidence="1 6">
        <name>pyridoxal 5'-phosphate</name>
        <dbReference type="ChEBI" id="CHEBI:597326"/>
    </cofactor>
</comment>
<dbReference type="Gene3D" id="3.40.640.10">
    <property type="entry name" value="Type I PLP-dependent aspartate aminotransferase-like (Major domain)"/>
    <property type="match status" value="1"/>
</dbReference>
<evidence type="ECO:0000259" key="7">
    <source>
        <dbReference type="Pfam" id="PF00155"/>
    </source>
</evidence>
<keyword evidence="9" id="KW-1185">Reference proteome</keyword>
<dbReference type="GO" id="GO:0030170">
    <property type="term" value="F:pyridoxal phosphate binding"/>
    <property type="evidence" value="ECO:0007669"/>
    <property type="project" value="UniProtKB-UniRule"/>
</dbReference>
<gene>
    <name evidence="6" type="primary">pat</name>
    <name evidence="8" type="ORF">AVL63_00335</name>
</gene>
<dbReference type="InterPro" id="IPR015422">
    <property type="entry name" value="PyrdxlP-dep_Trfase_small"/>
</dbReference>
<organism evidence="8 9">
    <name type="scientific">Nesterenkonia jeotgali</name>
    <dbReference type="NCBI Taxonomy" id="317018"/>
    <lineage>
        <taxon>Bacteria</taxon>
        <taxon>Bacillati</taxon>
        <taxon>Actinomycetota</taxon>
        <taxon>Actinomycetes</taxon>
        <taxon>Micrococcales</taxon>
        <taxon>Micrococcaceae</taxon>
        <taxon>Nesterenkonia</taxon>
    </lineage>
</organism>
<comment type="function">
    <text evidence="6">Aminotransferase that catalyzes the conversion of aromatic amino acids and 2-oxoglutarate into corresponding aromatic oxo acids and L-glutamate.</text>
</comment>
<dbReference type="InterPro" id="IPR024892">
    <property type="entry name" value="ArAT"/>
</dbReference>
<dbReference type="GO" id="GO:0004400">
    <property type="term" value="F:histidinol-phosphate transaminase activity"/>
    <property type="evidence" value="ECO:0007669"/>
    <property type="project" value="InterPro"/>
</dbReference>
<dbReference type="CDD" id="cd00609">
    <property type="entry name" value="AAT_like"/>
    <property type="match status" value="1"/>
</dbReference>
<evidence type="ECO:0000313" key="9">
    <source>
        <dbReference type="Proteomes" id="UP000054023"/>
    </source>
</evidence>
<dbReference type="EMBL" id="LQBM01000003">
    <property type="protein sequence ID" value="KUG58570.1"/>
    <property type="molecule type" value="Genomic_DNA"/>
</dbReference>
<evidence type="ECO:0000256" key="6">
    <source>
        <dbReference type="HAMAP-Rule" id="MF_01513"/>
    </source>
</evidence>
<comment type="caution">
    <text evidence="8">The sequence shown here is derived from an EMBL/GenBank/DDBJ whole genome shotgun (WGS) entry which is preliminary data.</text>
</comment>